<sequence length="330" mass="35827">MPDERRRNIASLDLVRAASMAYLVGFWHLMNYVDGYPGYQNEVTTRFTVIVLATFTMLSGYLLGRRPLEPSLAAIGAFYRRRFLRVYPPLVVALIVFGALGIAGWTVVLKSVVLVSLFSGPSVWTIWYVCMIALFYLVAPILLVDRPMTLFGKRLAAWLWGGVLIWLGLLAVDASGWLAMEPRLALYFPCFIAGIGLARLAYDVGVTALVTAALLASVGVALTSGLPLPAIEMSLRSAPMAVFGGAFVMLAAVLLQHRIPSHPAVAVLGYAAFFMYLAHRPVYVVATGLFPLSAPAAQLAFMLLVALPCVIAISWLLQSLYDAALKRLGS</sequence>
<keyword evidence="9" id="KW-0808">Transferase</keyword>
<feature type="transmembrane region" description="Helical" evidence="7">
    <location>
        <begin position="184"/>
        <end position="202"/>
    </location>
</feature>
<keyword evidence="6 7" id="KW-0472">Membrane</keyword>
<dbReference type="GO" id="GO:0009246">
    <property type="term" value="P:enterobacterial common antigen biosynthetic process"/>
    <property type="evidence" value="ECO:0007669"/>
    <property type="project" value="TreeGrafter"/>
</dbReference>
<dbReference type="Proteomes" id="UP000184485">
    <property type="component" value="Unassembled WGS sequence"/>
</dbReference>
<dbReference type="OrthoDB" id="9796461at2"/>
<dbReference type="GO" id="GO:0016787">
    <property type="term" value="F:hydrolase activity"/>
    <property type="evidence" value="ECO:0007669"/>
    <property type="project" value="UniProtKB-KW"/>
</dbReference>
<keyword evidence="5 7" id="KW-1133">Transmembrane helix</keyword>
<keyword evidence="10" id="KW-1185">Reference proteome</keyword>
<dbReference type="GO" id="GO:0005886">
    <property type="term" value="C:plasma membrane"/>
    <property type="evidence" value="ECO:0007669"/>
    <property type="project" value="UniProtKB-SubCell"/>
</dbReference>
<feature type="transmembrane region" description="Helical" evidence="7">
    <location>
        <begin position="209"/>
        <end position="231"/>
    </location>
</feature>
<evidence type="ECO:0000313" key="9">
    <source>
        <dbReference type="EMBL" id="SHF63736.1"/>
    </source>
</evidence>
<comment type="similarity">
    <text evidence="2">Belongs to the acyltransferase 3 family.</text>
</comment>
<evidence type="ECO:0000256" key="3">
    <source>
        <dbReference type="ARBA" id="ARBA00022475"/>
    </source>
</evidence>
<dbReference type="EMBL" id="FQUP01000002">
    <property type="protein sequence ID" value="SHF63736.1"/>
    <property type="molecule type" value="Genomic_DNA"/>
</dbReference>
<accession>A0A1M5D9W1</accession>
<dbReference type="InterPro" id="IPR002656">
    <property type="entry name" value="Acyl_transf_3_dom"/>
</dbReference>
<evidence type="ECO:0000259" key="8">
    <source>
        <dbReference type="Pfam" id="PF01757"/>
    </source>
</evidence>
<feature type="transmembrane region" description="Helical" evidence="7">
    <location>
        <begin position="296"/>
        <end position="317"/>
    </location>
</feature>
<reference evidence="9 10" key="1">
    <citation type="submission" date="2016-11" db="EMBL/GenBank/DDBJ databases">
        <authorList>
            <person name="Jaros S."/>
            <person name="Januszkiewicz K."/>
            <person name="Wedrychowicz H."/>
        </authorList>
    </citation>
    <scope>NUCLEOTIDE SEQUENCE [LARGE SCALE GENOMIC DNA]</scope>
    <source>
        <strain evidence="9 10">DSM 19436</strain>
    </source>
</reference>
<proteinExistence type="inferred from homology"/>
<keyword evidence="3" id="KW-1003">Cell membrane</keyword>
<dbReference type="GO" id="GO:0016413">
    <property type="term" value="F:O-acetyltransferase activity"/>
    <property type="evidence" value="ECO:0007669"/>
    <property type="project" value="TreeGrafter"/>
</dbReference>
<evidence type="ECO:0000313" key="10">
    <source>
        <dbReference type="Proteomes" id="UP000184485"/>
    </source>
</evidence>
<keyword evidence="9" id="KW-0378">Hydrolase</keyword>
<evidence type="ECO:0000256" key="4">
    <source>
        <dbReference type="ARBA" id="ARBA00022692"/>
    </source>
</evidence>
<feature type="transmembrane region" description="Helical" evidence="7">
    <location>
        <begin position="156"/>
        <end position="178"/>
    </location>
</feature>
<dbReference type="PANTHER" id="PTHR40074:SF2">
    <property type="entry name" value="O-ACETYLTRANSFERASE WECH"/>
    <property type="match status" value="1"/>
</dbReference>
<feature type="transmembrane region" description="Helical" evidence="7">
    <location>
        <begin position="237"/>
        <end position="255"/>
    </location>
</feature>
<feature type="domain" description="Acyltransferase 3" evidence="8">
    <location>
        <begin position="10"/>
        <end position="315"/>
    </location>
</feature>
<feature type="transmembrane region" description="Helical" evidence="7">
    <location>
        <begin position="12"/>
        <end position="33"/>
    </location>
</feature>
<evidence type="ECO:0000256" key="5">
    <source>
        <dbReference type="ARBA" id="ARBA00022989"/>
    </source>
</evidence>
<dbReference type="AlphaFoldDB" id="A0A1M5D9W1"/>
<organism evidence="9 10">
    <name type="scientific">Kaistia soli DSM 19436</name>
    <dbReference type="NCBI Taxonomy" id="1122133"/>
    <lineage>
        <taxon>Bacteria</taxon>
        <taxon>Pseudomonadati</taxon>
        <taxon>Pseudomonadota</taxon>
        <taxon>Alphaproteobacteria</taxon>
        <taxon>Hyphomicrobiales</taxon>
        <taxon>Kaistiaceae</taxon>
        <taxon>Kaistia</taxon>
    </lineage>
</organism>
<protein>
    <submittedName>
        <fullName evidence="9">Peptidoglycan/LPS O-acetylase OafA/YrhL, contains acyltransferase and SGNH-hydrolase domains</fullName>
    </submittedName>
</protein>
<dbReference type="STRING" id="1122133.SAMN02745157_2609"/>
<keyword evidence="4 7" id="KW-0812">Transmembrane</keyword>
<evidence type="ECO:0000256" key="7">
    <source>
        <dbReference type="SAM" id="Phobius"/>
    </source>
</evidence>
<name>A0A1M5D9W1_9HYPH</name>
<feature type="transmembrane region" description="Helical" evidence="7">
    <location>
        <begin position="45"/>
        <end position="63"/>
    </location>
</feature>
<dbReference type="RefSeq" id="WP_073053300.1">
    <property type="nucleotide sequence ID" value="NZ_FQUP01000002.1"/>
</dbReference>
<feature type="transmembrane region" description="Helical" evidence="7">
    <location>
        <begin position="84"/>
        <end position="105"/>
    </location>
</feature>
<evidence type="ECO:0000256" key="6">
    <source>
        <dbReference type="ARBA" id="ARBA00023136"/>
    </source>
</evidence>
<comment type="subcellular location">
    <subcellularLocation>
        <location evidence="1">Cell membrane</location>
        <topology evidence="1">Multi-pass membrane protein</topology>
    </subcellularLocation>
</comment>
<evidence type="ECO:0000256" key="2">
    <source>
        <dbReference type="ARBA" id="ARBA00007400"/>
    </source>
</evidence>
<gene>
    <name evidence="9" type="ORF">SAMN02745157_2609</name>
</gene>
<feature type="transmembrane region" description="Helical" evidence="7">
    <location>
        <begin position="267"/>
        <end position="290"/>
    </location>
</feature>
<feature type="transmembrane region" description="Helical" evidence="7">
    <location>
        <begin position="125"/>
        <end position="144"/>
    </location>
</feature>
<keyword evidence="9" id="KW-0012">Acyltransferase</keyword>
<dbReference type="Pfam" id="PF01757">
    <property type="entry name" value="Acyl_transf_3"/>
    <property type="match status" value="1"/>
</dbReference>
<evidence type="ECO:0000256" key="1">
    <source>
        <dbReference type="ARBA" id="ARBA00004651"/>
    </source>
</evidence>
<dbReference type="PANTHER" id="PTHR40074">
    <property type="entry name" value="O-ACETYLTRANSFERASE WECH"/>
    <property type="match status" value="1"/>
</dbReference>